<protein>
    <submittedName>
        <fullName evidence="2">Hypothetical YciO protein, TsaC/YrdC paralog</fullName>
    </submittedName>
</protein>
<dbReference type="AlphaFoldDB" id="A0A6J4K7T7"/>
<feature type="non-terminal residue" evidence="2">
    <location>
        <position position="1"/>
    </location>
</feature>
<gene>
    <name evidence="2" type="ORF">AVDCRST_MAG48-1128</name>
</gene>
<sequence>STPATAARPRRRSSTSPTAPPSSPGWGPATRSGSRPWRP</sequence>
<reference evidence="2" key="1">
    <citation type="submission" date="2020-02" db="EMBL/GenBank/DDBJ databases">
        <authorList>
            <person name="Meier V. D."/>
        </authorList>
    </citation>
    <scope>NUCLEOTIDE SEQUENCE</scope>
    <source>
        <strain evidence="2">AVDCRST_MAG48</strain>
    </source>
</reference>
<evidence type="ECO:0000313" key="2">
    <source>
        <dbReference type="EMBL" id="CAA9298559.1"/>
    </source>
</evidence>
<name>A0A6J4K7T7_9ACTN</name>
<dbReference type="EMBL" id="CADCTS010000161">
    <property type="protein sequence ID" value="CAA9298559.1"/>
    <property type="molecule type" value="Genomic_DNA"/>
</dbReference>
<proteinExistence type="predicted"/>
<accession>A0A6J4K7T7</accession>
<evidence type="ECO:0000256" key="1">
    <source>
        <dbReference type="SAM" id="MobiDB-lite"/>
    </source>
</evidence>
<organism evidence="2">
    <name type="scientific">uncultured Friedmanniella sp</name>
    <dbReference type="NCBI Taxonomy" id="335381"/>
    <lineage>
        <taxon>Bacteria</taxon>
        <taxon>Bacillati</taxon>
        <taxon>Actinomycetota</taxon>
        <taxon>Actinomycetes</taxon>
        <taxon>Propionibacteriales</taxon>
        <taxon>Nocardioidaceae</taxon>
        <taxon>Friedmanniella</taxon>
        <taxon>environmental samples</taxon>
    </lineage>
</organism>
<feature type="non-terminal residue" evidence="2">
    <location>
        <position position="39"/>
    </location>
</feature>
<feature type="region of interest" description="Disordered" evidence="1">
    <location>
        <begin position="1"/>
        <end position="39"/>
    </location>
</feature>